<dbReference type="OrthoDB" id="144122at2"/>
<reference evidence="3" key="1">
    <citation type="journal article" date="2003" name="Appl. Microbiol. Biotechnol.">
        <title>The Corynebacterium glutamicum genome: features and impacts on biotechnological processes.</title>
        <authorList>
            <person name="Ikeda M."/>
            <person name="Nakagawa S."/>
        </authorList>
    </citation>
    <scope>NUCLEOTIDE SEQUENCE [LARGE SCALE GENOMIC DNA]</scope>
    <source>
        <strain evidence="3">ATCC 13032 / DSM 20300 / BCRC 11384 / JCM 1318 / LMG 3730 / NCIMB 10025</strain>
    </source>
</reference>
<dbReference type="GO" id="GO:0006139">
    <property type="term" value="P:nucleobase-containing compound metabolic process"/>
    <property type="evidence" value="ECO:0007669"/>
    <property type="project" value="InterPro"/>
</dbReference>
<dbReference type="Proteomes" id="UP000000582">
    <property type="component" value="Chromosome"/>
</dbReference>
<dbReference type="PANTHER" id="PTHR47649:SF1">
    <property type="entry name" value="RIBONUCLEASE D"/>
    <property type="match status" value="1"/>
</dbReference>
<evidence type="ECO:0000313" key="2">
    <source>
        <dbReference type="EMBL" id="BAB99294.1"/>
    </source>
</evidence>
<protein>
    <submittedName>
        <fullName evidence="2">Ribonuclease D</fullName>
        <ecNumber evidence="2">3.1.26.3</ecNumber>
    </submittedName>
</protein>
<feature type="domain" description="HRDC" evidence="1">
    <location>
        <begin position="240"/>
        <end position="319"/>
    </location>
</feature>
<gene>
    <name evidence="2" type="ordered locus">Cgl1901</name>
</gene>
<dbReference type="InterPro" id="IPR010997">
    <property type="entry name" value="HRDC-like_sf"/>
</dbReference>
<dbReference type="GO" id="GO:0000166">
    <property type="term" value="F:nucleotide binding"/>
    <property type="evidence" value="ECO:0007669"/>
    <property type="project" value="InterPro"/>
</dbReference>
<dbReference type="PATRIC" id="fig|196627.13.peg.1838"/>
<organism evidence="2 3">
    <name type="scientific">Corynebacterium glutamicum (strain ATCC 13032 / DSM 20300 / JCM 1318 / BCRC 11384 / CCUG 27702 / LMG 3730 / NBRC 12168 / NCIMB 10025 / NRRL B-2784 / 534)</name>
    <dbReference type="NCBI Taxonomy" id="196627"/>
    <lineage>
        <taxon>Bacteria</taxon>
        <taxon>Bacillati</taxon>
        <taxon>Actinomycetota</taxon>
        <taxon>Actinomycetes</taxon>
        <taxon>Mycobacteriales</taxon>
        <taxon>Corynebacteriaceae</taxon>
        <taxon>Corynebacterium</taxon>
    </lineage>
</organism>
<dbReference type="CDD" id="cd06142">
    <property type="entry name" value="RNaseD_exo"/>
    <property type="match status" value="1"/>
</dbReference>
<accession>Q8NPB3</accession>
<keyword evidence="2" id="KW-0378">Hydrolase</keyword>
<dbReference type="SMART" id="SM00341">
    <property type="entry name" value="HRDC"/>
    <property type="match status" value="1"/>
</dbReference>
<dbReference type="GO" id="GO:0008408">
    <property type="term" value="F:3'-5' exonuclease activity"/>
    <property type="evidence" value="ECO:0007669"/>
    <property type="project" value="InterPro"/>
</dbReference>
<dbReference type="HOGENOM" id="CLU_042387_3_0_11"/>
<dbReference type="InterPro" id="IPR002562">
    <property type="entry name" value="3'-5'_exonuclease_dom"/>
</dbReference>
<dbReference type="EMBL" id="BA000036">
    <property type="protein sequence ID" value="BAB99294.1"/>
    <property type="molecule type" value="Genomic_DNA"/>
</dbReference>
<dbReference type="Pfam" id="PF01612">
    <property type="entry name" value="DNA_pol_A_exo1"/>
    <property type="match status" value="1"/>
</dbReference>
<dbReference type="KEGG" id="cgl:Cgl1901"/>
<dbReference type="GO" id="GO:0003676">
    <property type="term" value="F:nucleic acid binding"/>
    <property type="evidence" value="ECO:0007669"/>
    <property type="project" value="InterPro"/>
</dbReference>
<dbReference type="InterPro" id="IPR012337">
    <property type="entry name" value="RNaseH-like_sf"/>
</dbReference>
<keyword evidence="3" id="KW-1185">Reference proteome</keyword>
<dbReference type="Gene3D" id="3.30.420.10">
    <property type="entry name" value="Ribonuclease H-like superfamily/Ribonuclease H"/>
    <property type="match status" value="1"/>
</dbReference>
<dbReference type="GO" id="GO:0004525">
    <property type="term" value="F:ribonuclease III activity"/>
    <property type="evidence" value="ECO:0007669"/>
    <property type="project" value="UniProtKB-EC"/>
</dbReference>
<dbReference type="PROSITE" id="PS50967">
    <property type="entry name" value="HRDC"/>
    <property type="match status" value="1"/>
</dbReference>
<dbReference type="Pfam" id="PF18305">
    <property type="entry name" value="DNA_pol_A_exoN"/>
    <property type="match status" value="1"/>
</dbReference>
<dbReference type="PANTHER" id="PTHR47649">
    <property type="entry name" value="RIBONUCLEASE D"/>
    <property type="match status" value="1"/>
</dbReference>
<dbReference type="STRING" id="196627.cg2081"/>
<dbReference type="EC" id="3.1.26.3" evidence="2"/>
<dbReference type="InterPro" id="IPR044876">
    <property type="entry name" value="HRDC_dom_sf"/>
</dbReference>
<dbReference type="Pfam" id="PF00570">
    <property type="entry name" value="HRDC"/>
    <property type="match status" value="1"/>
</dbReference>
<dbReference type="BioCyc" id="CORYNE:G18NG-11493-MONOMER"/>
<dbReference type="SMART" id="SM00474">
    <property type="entry name" value="35EXOc"/>
    <property type="match status" value="1"/>
</dbReference>
<dbReference type="InterPro" id="IPR041605">
    <property type="entry name" value="Exo_C"/>
</dbReference>
<proteinExistence type="predicted"/>
<dbReference type="eggNOG" id="COG0349">
    <property type="taxonomic scope" value="Bacteria"/>
</dbReference>
<name>Q8NPB3_CORGL</name>
<sequence length="421" mass="47454">MLDFPQRASPNYEGRLDTMVSDLLQPRDGIPPLLSTPGEFTAAADLLASGTGPFAIDTERASGFRYDDRAFLIQIRRRGSGTLLFDPEQFRPELTQALKPVLNGQEWIIHAASTDLPSLAWLDLHPGLLFDTELAGRLAGFDHVNLAAMVEQIFDLHLLKGHGSEDWSKRPLPESWLNYAALDVEMLLELADVMAEILDQQGKLPWAEQEFVHIVDQFATMTEPSETSWQDLKGLSTLKRPDQLVVAREMWLERDSFAASRDLAPGKVLSNKVIVEVARVLPRTPAELAQVKGFPGRSQGATKRWFRIITRALKSPRRNWPKPQQRKDGIPDRRAWASYYPEEHEVLQEIRALIDDLAADINVPGENILQPSTLRVAVWMAKHTGEIHNAETLNAVLRDYGARQWQIDQTFPILSANLLKL</sequence>
<dbReference type="SUPFAM" id="SSF53098">
    <property type="entry name" value="Ribonuclease H-like"/>
    <property type="match status" value="1"/>
</dbReference>
<dbReference type="InterPro" id="IPR002121">
    <property type="entry name" value="HRDC_dom"/>
</dbReference>
<dbReference type="AlphaFoldDB" id="Q8NPB3"/>
<dbReference type="Gene3D" id="1.10.150.80">
    <property type="entry name" value="HRDC domain"/>
    <property type="match status" value="2"/>
</dbReference>
<dbReference type="InterPro" id="IPR036397">
    <property type="entry name" value="RNaseH_sf"/>
</dbReference>
<dbReference type="SUPFAM" id="SSF47819">
    <property type="entry name" value="HRDC-like"/>
    <property type="match status" value="1"/>
</dbReference>
<evidence type="ECO:0000313" key="3">
    <source>
        <dbReference type="Proteomes" id="UP000000582"/>
    </source>
</evidence>
<dbReference type="InterPro" id="IPR051086">
    <property type="entry name" value="RNase_D-like"/>
</dbReference>
<evidence type="ECO:0000259" key="1">
    <source>
        <dbReference type="PROSITE" id="PS50967"/>
    </source>
</evidence>